<accession>A0A7W7PYX0</accession>
<evidence type="ECO:0000313" key="2">
    <source>
        <dbReference type="Proteomes" id="UP000520767"/>
    </source>
</evidence>
<dbReference type="EMBL" id="JACHJQ010000001">
    <property type="protein sequence ID" value="MBB4903890.1"/>
    <property type="molecule type" value="Genomic_DNA"/>
</dbReference>
<sequence>MTVRRGETLCGMEMTWTVRGAYANWTMTVSTAPPDPEEEIEYRDDWPTEPFARIHAHFRELIDLLEAVRGLENVPGALLSYT</sequence>
<name>A0A7W7PYX0_9PSEU</name>
<evidence type="ECO:0000313" key="1">
    <source>
        <dbReference type="EMBL" id="MBB4903890.1"/>
    </source>
</evidence>
<comment type="caution">
    <text evidence="1">The sequence shown here is derived from an EMBL/GenBank/DDBJ whole genome shotgun (WGS) entry which is preliminary data.</text>
</comment>
<dbReference type="RefSeq" id="WP_225945323.1">
    <property type="nucleotide sequence ID" value="NZ_JACHJQ010000001.1"/>
</dbReference>
<proteinExistence type="predicted"/>
<organism evidence="1 2">
    <name type="scientific">Actinophytocola algeriensis</name>
    <dbReference type="NCBI Taxonomy" id="1768010"/>
    <lineage>
        <taxon>Bacteria</taxon>
        <taxon>Bacillati</taxon>
        <taxon>Actinomycetota</taxon>
        <taxon>Actinomycetes</taxon>
        <taxon>Pseudonocardiales</taxon>
        <taxon>Pseudonocardiaceae</taxon>
    </lineage>
</organism>
<dbReference type="Proteomes" id="UP000520767">
    <property type="component" value="Unassembled WGS sequence"/>
</dbReference>
<evidence type="ECO:0008006" key="3">
    <source>
        <dbReference type="Google" id="ProtNLM"/>
    </source>
</evidence>
<keyword evidence="2" id="KW-1185">Reference proteome</keyword>
<dbReference type="AlphaFoldDB" id="A0A7W7PYX0"/>
<gene>
    <name evidence="1" type="ORF">FHR82_000100</name>
</gene>
<protein>
    <recommendedName>
        <fullName evidence="3">Activator of Hsp90 ATPase-like protein</fullName>
    </recommendedName>
</protein>
<reference evidence="1 2" key="1">
    <citation type="submission" date="2020-08" db="EMBL/GenBank/DDBJ databases">
        <title>Genomic Encyclopedia of Type Strains, Phase III (KMG-III): the genomes of soil and plant-associated and newly described type strains.</title>
        <authorList>
            <person name="Whitman W."/>
        </authorList>
    </citation>
    <scope>NUCLEOTIDE SEQUENCE [LARGE SCALE GENOMIC DNA]</scope>
    <source>
        <strain evidence="1 2">CECT 8960</strain>
    </source>
</reference>